<dbReference type="Gene3D" id="3.10.490.10">
    <property type="entry name" value="Gamma-glutamyl cyclotransferase-like"/>
    <property type="match status" value="1"/>
</dbReference>
<keyword evidence="5" id="KW-1185">Reference proteome</keyword>
<comment type="caution">
    <text evidence="4">The sequence shown here is derived from an EMBL/GenBank/DDBJ whole genome shotgun (WGS) entry which is preliminary data.</text>
</comment>
<evidence type="ECO:0000256" key="1">
    <source>
        <dbReference type="ARBA" id="ARBA00009199"/>
    </source>
</evidence>
<dbReference type="SUPFAM" id="SSF75304">
    <property type="entry name" value="Amidase signature (AS) enzymes"/>
    <property type="match status" value="1"/>
</dbReference>
<name>A0A557ZY88_9PSEU</name>
<dbReference type="Proteomes" id="UP000318578">
    <property type="component" value="Unassembled WGS sequence"/>
</dbReference>
<feature type="domain" description="Amidase" evidence="2">
    <location>
        <begin position="118"/>
        <end position="230"/>
    </location>
</feature>
<dbReference type="InterPro" id="IPR000120">
    <property type="entry name" value="Amidase"/>
</dbReference>
<proteinExistence type="inferred from homology"/>
<protein>
    <recommendedName>
        <fullName evidence="6">Amidase</fullName>
    </recommendedName>
</protein>
<evidence type="ECO:0008006" key="6">
    <source>
        <dbReference type="Google" id="ProtNLM"/>
    </source>
</evidence>
<dbReference type="PANTHER" id="PTHR11895:SF7">
    <property type="entry name" value="GLUTAMYL-TRNA(GLN) AMIDOTRANSFERASE SUBUNIT A, MITOCHONDRIAL"/>
    <property type="match status" value="1"/>
</dbReference>
<dbReference type="GO" id="GO:0003824">
    <property type="term" value="F:catalytic activity"/>
    <property type="evidence" value="ECO:0007669"/>
    <property type="project" value="InterPro"/>
</dbReference>
<dbReference type="Pfam" id="PF01425">
    <property type="entry name" value="Amidase"/>
    <property type="match status" value="2"/>
</dbReference>
<dbReference type="OrthoDB" id="182039at2"/>
<feature type="domain" description="Amidase" evidence="2">
    <location>
        <begin position="24"/>
        <end position="116"/>
    </location>
</feature>
<evidence type="ECO:0000259" key="2">
    <source>
        <dbReference type="Pfam" id="PF01425"/>
    </source>
</evidence>
<dbReference type="InterPro" id="IPR053844">
    <property type="entry name" value="AH_C"/>
</dbReference>
<dbReference type="Pfam" id="PF21986">
    <property type="entry name" value="AH_C"/>
    <property type="match status" value="1"/>
</dbReference>
<dbReference type="InterPro" id="IPR036928">
    <property type="entry name" value="AS_sf"/>
</dbReference>
<dbReference type="RefSeq" id="WP_144643936.1">
    <property type="nucleotide sequence ID" value="NZ_BNAX01000023.1"/>
</dbReference>
<dbReference type="InterPro" id="IPR023631">
    <property type="entry name" value="Amidase_dom"/>
</dbReference>
<reference evidence="4 5" key="1">
    <citation type="submission" date="2019-07" db="EMBL/GenBank/DDBJ databases">
        <title>New species of Amycolatopsis and Streptomyces.</title>
        <authorList>
            <person name="Duangmal K."/>
            <person name="Teo W.F.A."/>
            <person name="Lipun K."/>
        </authorList>
    </citation>
    <scope>NUCLEOTIDE SEQUENCE [LARGE SCALE GENOMIC DNA]</scope>
    <source>
        <strain evidence="4 5">JCM 30562</strain>
    </source>
</reference>
<dbReference type="Gene3D" id="3.90.1300.10">
    <property type="entry name" value="Amidase signature (AS) domain"/>
    <property type="match status" value="2"/>
</dbReference>
<sequence length="432" mass="44780">METLPLPPEPAPLPPAPLSAHRQVLAAYDRIAEAGRPELWTILRPCEDVLVDAKAVDERVRAGEPLPLAGLLAAVADPLDVAGLPTSGRPDTSATAVRRLTEAGAVVLGKIVLDRSGAAVVALGLVDVTIGTGMAACDGVVGLAPTPGLVPVTGVPDRVGVFARTVADGQRVLAAMTGPDPADPSSRAWPSSVRLSAGERPRLAIPVEAASGAFRTAVEDLLAAGATVETVGSTGFLDHTAKYDALLLPLAPEHGELLGFPVVTVPGVSVVARLFEDQIALDIAAYLHAEQIRNPYPDTGIDLVVFGAHLRGQPLNTQLTDLGARFLGEVETAGSYRMVALPTSPPQPGILPVAGGAPLAGERWTISPAGLGSFLDGLPQPMRPGEIELADGSTAMSFHCGVPAGAHARDITRFDDWRAYLRHLTATRPMSC</sequence>
<evidence type="ECO:0000313" key="5">
    <source>
        <dbReference type="Proteomes" id="UP000318578"/>
    </source>
</evidence>
<evidence type="ECO:0000259" key="3">
    <source>
        <dbReference type="Pfam" id="PF21986"/>
    </source>
</evidence>
<evidence type="ECO:0000313" key="4">
    <source>
        <dbReference type="EMBL" id="TVT16964.1"/>
    </source>
</evidence>
<feature type="domain" description="Allophanate hydrolase C-terminal" evidence="3">
    <location>
        <begin position="301"/>
        <end position="421"/>
    </location>
</feature>
<dbReference type="PANTHER" id="PTHR11895">
    <property type="entry name" value="TRANSAMIDASE"/>
    <property type="match status" value="1"/>
</dbReference>
<gene>
    <name evidence="4" type="ORF">FNH06_33275</name>
</gene>
<dbReference type="EMBL" id="VJZA01000091">
    <property type="protein sequence ID" value="TVT16964.1"/>
    <property type="molecule type" value="Genomic_DNA"/>
</dbReference>
<accession>A0A557ZY88</accession>
<organism evidence="4 5">
    <name type="scientific">Amycolatopsis acidiphila</name>
    <dbReference type="NCBI Taxonomy" id="715473"/>
    <lineage>
        <taxon>Bacteria</taxon>
        <taxon>Bacillati</taxon>
        <taxon>Actinomycetota</taxon>
        <taxon>Actinomycetes</taxon>
        <taxon>Pseudonocardiales</taxon>
        <taxon>Pseudonocardiaceae</taxon>
        <taxon>Amycolatopsis</taxon>
    </lineage>
</organism>
<comment type="similarity">
    <text evidence="1">Belongs to the amidase family.</text>
</comment>
<dbReference type="AlphaFoldDB" id="A0A557ZY88"/>